<dbReference type="AlphaFoldDB" id="A0A1L8DJS7"/>
<evidence type="ECO:0000256" key="6">
    <source>
        <dbReference type="ARBA" id="ARBA00023040"/>
    </source>
</evidence>
<keyword evidence="3" id="KW-1003">Cell membrane</keyword>
<evidence type="ECO:0000256" key="5">
    <source>
        <dbReference type="ARBA" id="ARBA00022989"/>
    </source>
</evidence>
<proteinExistence type="inferred from homology"/>
<evidence type="ECO:0000256" key="3">
    <source>
        <dbReference type="ARBA" id="ARBA00022475"/>
    </source>
</evidence>
<evidence type="ECO:0000256" key="12">
    <source>
        <dbReference type="SAM" id="Phobius"/>
    </source>
</evidence>
<keyword evidence="5 12" id="KW-1133">Transmembrane helix</keyword>
<dbReference type="InterPro" id="IPR050569">
    <property type="entry name" value="TAAR"/>
</dbReference>
<dbReference type="SMART" id="SM01381">
    <property type="entry name" value="7TM_GPCR_Srsx"/>
    <property type="match status" value="1"/>
</dbReference>
<sequence length="382" mass="42961">MEAAVLGREYGGDRVSKIKSDLVFWTIVDGALVITILCGNTLTILAIRYSRRLRSAISNLFVLSLAISDIVVGFTLPYHLAFYVGSSLGKVEIWCLLRFFLIILACCTSIWNLIAIAVDRYIAIIYPLHYSRYMTKKVALLLLSIGWMLGILIATVPIFWNNWDSAHECEFDEILKPWYMAGVITPVFSMVWLCLLIVYSRIYREASKQIKQMRSSVSNLNQMPSDWKSVQVVLLILGCFSICWLPYFAIATSQIFRMLNHSSASLYKGAFSLAMANSGMNPLIYAWKNRNFRKAFGNLLRCRNPDALTPLENSNIIAKGRKASNPDQENPPVVAQNPPQIEEEDAEIHNKSARSSYDAQSSDTVTTHLSKFTTTIAPTSVS</sequence>
<reference evidence="14" key="1">
    <citation type="submission" date="2016-12" db="EMBL/GenBank/DDBJ databases">
        <title>An insight into the sialome and mialome of the sand fly, Nyssomyia neivai.</title>
        <authorList>
            <person name="Sebastian V."/>
            <person name="Goulart T.M."/>
            <person name="Oliveira W."/>
            <person name="Calvo E."/>
            <person name="Oliveira L.F."/>
            <person name="Pinto M.C."/>
            <person name="Rosselino A.M."/>
            <person name="Ribeiro J.M."/>
        </authorList>
    </citation>
    <scope>NUCLEOTIDE SEQUENCE</scope>
</reference>
<dbReference type="PANTHER" id="PTHR24249:SF414">
    <property type="entry name" value="LP14436P"/>
    <property type="match status" value="1"/>
</dbReference>
<feature type="region of interest" description="Disordered" evidence="11">
    <location>
        <begin position="321"/>
        <end position="382"/>
    </location>
</feature>
<comment type="similarity">
    <text evidence="2 10">Belongs to the G-protein coupled receptor 1 family.</text>
</comment>
<name>A0A1L8DJS7_9DIPT</name>
<dbReference type="InterPro" id="IPR000276">
    <property type="entry name" value="GPCR_Rhodpsn"/>
</dbReference>
<feature type="transmembrane region" description="Helical" evidence="12">
    <location>
        <begin position="270"/>
        <end position="287"/>
    </location>
</feature>
<feature type="domain" description="G-protein coupled receptors family 1 profile" evidence="13">
    <location>
        <begin position="39"/>
        <end position="285"/>
    </location>
</feature>
<dbReference type="PROSITE" id="PS50262">
    <property type="entry name" value="G_PROTEIN_RECEP_F1_2"/>
    <property type="match status" value="1"/>
</dbReference>
<organism evidence="14">
    <name type="scientific">Nyssomyia neivai</name>
    <dbReference type="NCBI Taxonomy" id="330878"/>
    <lineage>
        <taxon>Eukaryota</taxon>
        <taxon>Metazoa</taxon>
        <taxon>Ecdysozoa</taxon>
        <taxon>Arthropoda</taxon>
        <taxon>Hexapoda</taxon>
        <taxon>Insecta</taxon>
        <taxon>Pterygota</taxon>
        <taxon>Neoptera</taxon>
        <taxon>Endopterygota</taxon>
        <taxon>Diptera</taxon>
        <taxon>Nematocera</taxon>
        <taxon>Psychodoidea</taxon>
        <taxon>Psychodidae</taxon>
        <taxon>Nyssomyia</taxon>
    </lineage>
</organism>
<feature type="transmembrane region" description="Helical" evidence="12">
    <location>
        <begin position="22"/>
        <end position="47"/>
    </location>
</feature>
<dbReference type="Gene3D" id="1.20.1070.10">
    <property type="entry name" value="Rhodopsin 7-helix transmembrane proteins"/>
    <property type="match status" value="1"/>
</dbReference>
<dbReference type="GO" id="GO:0004930">
    <property type="term" value="F:G protein-coupled receptor activity"/>
    <property type="evidence" value="ECO:0007669"/>
    <property type="project" value="UniProtKB-KW"/>
</dbReference>
<keyword evidence="9 10" id="KW-0807">Transducer</keyword>
<dbReference type="Pfam" id="PF00001">
    <property type="entry name" value="7tm_1"/>
    <property type="match status" value="1"/>
</dbReference>
<feature type="transmembrane region" description="Helical" evidence="12">
    <location>
        <begin position="179"/>
        <end position="199"/>
    </location>
</feature>
<comment type="subcellular location">
    <subcellularLocation>
        <location evidence="1">Cell membrane</location>
        <topology evidence="1">Multi-pass membrane protein</topology>
    </subcellularLocation>
</comment>
<dbReference type="FunFam" id="1.20.1070.10:FF:000325">
    <property type="entry name" value="Predicted protein"/>
    <property type="match status" value="1"/>
</dbReference>
<evidence type="ECO:0000256" key="8">
    <source>
        <dbReference type="ARBA" id="ARBA00023170"/>
    </source>
</evidence>
<evidence type="ECO:0000313" key="14">
    <source>
        <dbReference type="EMBL" id="JAV06594.1"/>
    </source>
</evidence>
<dbReference type="PRINTS" id="PR00237">
    <property type="entry name" value="GPCRRHODOPSN"/>
</dbReference>
<evidence type="ECO:0000256" key="4">
    <source>
        <dbReference type="ARBA" id="ARBA00022692"/>
    </source>
</evidence>
<feature type="compositionally biased region" description="Polar residues" evidence="11">
    <location>
        <begin position="353"/>
        <end position="382"/>
    </location>
</feature>
<keyword evidence="6 10" id="KW-0297">G-protein coupled receptor</keyword>
<feature type="transmembrane region" description="Helical" evidence="12">
    <location>
        <begin position="138"/>
        <end position="159"/>
    </location>
</feature>
<feature type="transmembrane region" description="Helical" evidence="12">
    <location>
        <begin position="232"/>
        <end position="250"/>
    </location>
</feature>
<evidence type="ECO:0000256" key="11">
    <source>
        <dbReference type="SAM" id="MobiDB-lite"/>
    </source>
</evidence>
<dbReference type="GO" id="GO:0005886">
    <property type="term" value="C:plasma membrane"/>
    <property type="evidence" value="ECO:0007669"/>
    <property type="project" value="UniProtKB-SubCell"/>
</dbReference>
<evidence type="ECO:0000256" key="10">
    <source>
        <dbReference type="RuleBase" id="RU000688"/>
    </source>
</evidence>
<feature type="transmembrane region" description="Helical" evidence="12">
    <location>
        <begin position="59"/>
        <end position="84"/>
    </location>
</feature>
<dbReference type="InterPro" id="IPR017452">
    <property type="entry name" value="GPCR_Rhodpsn_7TM"/>
</dbReference>
<dbReference type="PROSITE" id="PS00237">
    <property type="entry name" value="G_PROTEIN_RECEP_F1_1"/>
    <property type="match status" value="1"/>
</dbReference>
<evidence type="ECO:0000256" key="1">
    <source>
        <dbReference type="ARBA" id="ARBA00004651"/>
    </source>
</evidence>
<dbReference type="CDD" id="cd14967">
    <property type="entry name" value="7tmA_amine_R-like"/>
    <property type="match status" value="1"/>
</dbReference>
<accession>A0A1L8DJS7</accession>
<evidence type="ECO:0000256" key="2">
    <source>
        <dbReference type="ARBA" id="ARBA00010663"/>
    </source>
</evidence>
<keyword evidence="8 10" id="KW-0675">Receptor</keyword>
<keyword evidence="7 12" id="KW-0472">Membrane</keyword>
<dbReference type="SUPFAM" id="SSF81321">
    <property type="entry name" value="Family A G protein-coupled receptor-like"/>
    <property type="match status" value="1"/>
</dbReference>
<evidence type="ECO:0000259" key="13">
    <source>
        <dbReference type="PROSITE" id="PS50262"/>
    </source>
</evidence>
<evidence type="ECO:0000256" key="9">
    <source>
        <dbReference type="ARBA" id="ARBA00023224"/>
    </source>
</evidence>
<dbReference type="EMBL" id="GFDF01007490">
    <property type="protein sequence ID" value="JAV06594.1"/>
    <property type="molecule type" value="Transcribed_RNA"/>
</dbReference>
<keyword evidence="4 10" id="KW-0812">Transmembrane</keyword>
<evidence type="ECO:0000256" key="7">
    <source>
        <dbReference type="ARBA" id="ARBA00023136"/>
    </source>
</evidence>
<dbReference type="PANTHER" id="PTHR24249">
    <property type="entry name" value="HISTAMINE RECEPTOR-RELATED G-PROTEIN COUPLED RECEPTOR"/>
    <property type="match status" value="1"/>
</dbReference>
<feature type="transmembrane region" description="Helical" evidence="12">
    <location>
        <begin position="96"/>
        <end position="118"/>
    </location>
</feature>
<protein>
    <submittedName>
        <fullName evidence="14">Putative g-protein coupled receptor</fullName>
    </submittedName>
</protein>